<evidence type="ECO:0000313" key="2">
    <source>
        <dbReference type="Proteomes" id="UP000199377"/>
    </source>
</evidence>
<dbReference type="InterPro" id="IPR009100">
    <property type="entry name" value="AcylCoA_DH/oxidase_NM_dom_sf"/>
</dbReference>
<keyword evidence="2" id="KW-1185">Reference proteome</keyword>
<protein>
    <submittedName>
        <fullName evidence="1">Acyl-CoA dehydrogenase</fullName>
    </submittedName>
</protein>
<organism evidence="1 2">
    <name type="scientific">Albimonas pacifica</name>
    <dbReference type="NCBI Taxonomy" id="1114924"/>
    <lineage>
        <taxon>Bacteria</taxon>
        <taxon>Pseudomonadati</taxon>
        <taxon>Pseudomonadota</taxon>
        <taxon>Alphaproteobacteria</taxon>
        <taxon>Rhodobacterales</taxon>
        <taxon>Paracoccaceae</taxon>
        <taxon>Albimonas</taxon>
    </lineage>
</organism>
<dbReference type="STRING" id="1114924.SAMN05216258_11083"/>
<dbReference type="GO" id="GO:0016627">
    <property type="term" value="F:oxidoreductase activity, acting on the CH-CH group of donors"/>
    <property type="evidence" value="ECO:0007669"/>
    <property type="project" value="InterPro"/>
</dbReference>
<dbReference type="AlphaFoldDB" id="A0A1I3LL78"/>
<sequence length="339" mass="36048">MHHTRSLQPSPVERCAPILADLRDGAWLAPETWATPQALHAVLRQVAARDLSAGRLLEGHANAHRLIRAHGTPAQLSEARGAMTDGELYGVWAADGDQPATWDGARMGGSKRFASGLGMVRRAIVPAQRVGKGGRQLLLVEVDDPRRQRPEEWDVSGMADSRSGGFDCAGLVGEPLGAPDVYTAEPQFIGGTWRIAAVTLGGIVGLLDRARAALARRGHLEAEAQLLRLAPIGIRALAADAAIARAAEFAESAAARAEPQRAATLSISTRLLTEELGQDAIAAVERSVGLGMFALDDPVGRMARDLACYLRQAARDAMTLRVGRDLLVDGGTLESWFDA</sequence>
<dbReference type="Proteomes" id="UP000199377">
    <property type="component" value="Unassembled WGS sequence"/>
</dbReference>
<proteinExistence type="predicted"/>
<dbReference type="RefSeq" id="WP_245779233.1">
    <property type="nucleotide sequence ID" value="NZ_FOQH01000010.1"/>
</dbReference>
<evidence type="ECO:0000313" key="1">
    <source>
        <dbReference type="EMBL" id="SFI85467.1"/>
    </source>
</evidence>
<name>A0A1I3LL78_9RHOB</name>
<accession>A0A1I3LL78</accession>
<gene>
    <name evidence="1" type="ORF">SAMN05216258_11083</name>
</gene>
<dbReference type="EMBL" id="FOQH01000010">
    <property type="protein sequence ID" value="SFI85467.1"/>
    <property type="molecule type" value="Genomic_DNA"/>
</dbReference>
<dbReference type="SUPFAM" id="SSF56645">
    <property type="entry name" value="Acyl-CoA dehydrogenase NM domain-like"/>
    <property type="match status" value="1"/>
</dbReference>
<reference evidence="1 2" key="1">
    <citation type="submission" date="2016-10" db="EMBL/GenBank/DDBJ databases">
        <authorList>
            <person name="de Groot N.N."/>
        </authorList>
    </citation>
    <scope>NUCLEOTIDE SEQUENCE [LARGE SCALE GENOMIC DNA]</scope>
    <source>
        <strain evidence="1 2">CGMCC 1.11030</strain>
    </source>
</reference>